<dbReference type="PROSITE" id="PS50893">
    <property type="entry name" value="ABC_TRANSPORTER_2"/>
    <property type="match status" value="1"/>
</dbReference>
<evidence type="ECO:0000259" key="4">
    <source>
        <dbReference type="PROSITE" id="PS50893"/>
    </source>
</evidence>
<dbReference type="Pfam" id="PF00005">
    <property type="entry name" value="ABC_tran"/>
    <property type="match status" value="1"/>
</dbReference>
<evidence type="ECO:0000256" key="3">
    <source>
        <dbReference type="ARBA" id="ARBA00022840"/>
    </source>
</evidence>
<dbReference type="Gene3D" id="3.40.50.300">
    <property type="entry name" value="P-loop containing nucleotide triphosphate hydrolases"/>
    <property type="match status" value="1"/>
</dbReference>
<evidence type="ECO:0000313" key="5">
    <source>
        <dbReference type="EMBL" id="GAA1851020.1"/>
    </source>
</evidence>
<reference evidence="5 6" key="1">
    <citation type="journal article" date="2019" name="Int. J. Syst. Evol. Microbiol.">
        <title>The Global Catalogue of Microorganisms (GCM) 10K type strain sequencing project: providing services to taxonomists for standard genome sequencing and annotation.</title>
        <authorList>
            <consortium name="The Broad Institute Genomics Platform"/>
            <consortium name="The Broad Institute Genome Sequencing Center for Infectious Disease"/>
            <person name="Wu L."/>
            <person name="Ma J."/>
        </authorList>
    </citation>
    <scope>NUCLEOTIDE SEQUENCE [LARGE SCALE GENOMIC DNA]</scope>
    <source>
        <strain evidence="5 6">JCM 16009</strain>
    </source>
</reference>
<dbReference type="Proteomes" id="UP001500449">
    <property type="component" value="Unassembled WGS sequence"/>
</dbReference>
<comment type="caution">
    <text evidence="5">The sequence shown here is derived from an EMBL/GenBank/DDBJ whole genome shotgun (WGS) entry which is preliminary data.</text>
</comment>
<evidence type="ECO:0000256" key="2">
    <source>
        <dbReference type="ARBA" id="ARBA00022741"/>
    </source>
</evidence>
<dbReference type="PROSITE" id="PS00211">
    <property type="entry name" value="ABC_TRANSPORTER_1"/>
    <property type="match status" value="1"/>
</dbReference>
<dbReference type="InterPro" id="IPR017871">
    <property type="entry name" value="ABC_transporter-like_CS"/>
</dbReference>
<keyword evidence="6" id="KW-1185">Reference proteome</keyword>
<dbReference type="InterPro" id="IPR050166">
    <property type="entry name" value="ABC_transporter_ATP-bind"/>
</dbReference>
<dbReference type="EMBL" id="BAAAQK010000009">
    <property type="protein sequence ID" value="GAA1851020.1"/>
    <property type="molecule type" value="Genomic_DNA"/>
</dbReference>
<sequence>MATPETTIGSTRRTEGLIRLAGVSKAFGDRLVMAGLDLTIGEGEFVCVVGPSGGGKSTLLNMISGLDEATTGVVSFRGRAVSGLNNEVGYITQRDLLLPWRTAANNIRLPLELRGWSRTAMAERVREILAMTGLDHAADSYPYELSGGMRKRVSIGRVLAYSPSVLLMDEPFASLDAQLRLQMHEELLRMWQDSRVTSVVFVTHDLVEAITLADRVVVIAGQPGRVDLELPIEIDRPRRVVDVQSHPRYADYFQRLWSALGHDQPTGGAQ</sequence>
<name>A0ABN2N4K5_9PSEU</name>
<feature type="domain" description="ABC transporter" evidence="4">
    <location>
        <begin position="18"/>
        <end position="246"/>
    </location>
</feature>
<gene>
    <name evidence="5" type="ORF">GCM10009836_33730</name>
</gene>
<dbReference type="GO" id="GO:0005524">
    <property type="term" value="F:ATP binding"/>
    <property type="evidence" value="ECO:0007669"/>
    <property type="project" value="UniProtKB-KW"/>
</dbReference>
<dbReference type="InterPro" id="IPR003439">
    <property type="entry name" value="ABC_transporter-like_ATP-bd"/>
</dbReference>
<evidence type="ECO:0000313" key="6">
    <source>
        <dbReference type="Proteomes" id="UP001500449"/>
    </source>
</evidence>
<dbReference type="PANTHER" id="PTHR42788:SF13">
    <property type="entry name" value="ALIPHATIC SULFONATES IMPORT ATP-BINDING PROTEIN SSUB"/>
    <property type="match status" value="1"/>
</dbReference>
<evidence type="ECO:0000256" key="1">
    <source>
        <dbReference type="ARBA" id="ARBA00022448"/>
    </source>
</evidence>
<keyword evidence="1" id="KW-0813">Transport</keyword>
<dbReference type="SMART" id="SM00382">
    <property type="entry name" value="AAA"/>
    <property type="match status" value="1"/>
</dbReference>
<dbReference type="InterPro" id="IPR003593">
    <property type="entry name" value="AAA+_ATPase"/>
</dbReference>
<dbReference type="SUPFAM" id="SSF52540">
    <property type="entry name" value="P-loop containing nucleoside triphosphate hydrolases"/>
    <property type="match status" value="1"/>
</dbReference>
<accession>A0ABN2N4K5</accession>
<proteinExistence type="predicted"/>
<dbReference type="InterPro" id="IPR027417">
    <property type="entry name" value="P-loop_NTPase"/>
</dbReference>
<protein>
    <submittedName>
        <fullName evidence="5">ABC transporter ATP-binding protein</fullName>
    </submittedName>
</protein>
<keyword evidence="2" id="KW-0547">Nucleotide-binding</keyword>
<dbReference type="CDD" id="cd03293">
    <property type="entry name" value="ABC_NrtD_SsuB_transporters"/>
    <property type="match status" value="1"/>
</dbReference>
<dbReference type="RefSeq" id="WP_344417636.1">
    <property type="nucleotide sequence ID" value="NZ_BAAAQK010000009.1"/>
</dbReference>
<dbReference type="PANTHER" id="PTHR42788">
    <property type="entry name" value="TAURINE IMPORT ATP-BINDING PROTEIN-RELATED"/>
    <property type="match status" value="1"/>
</dbReference>
<organism evidence="5 6">
    <name type="scientific">Pseudonocardia ailaonensis</name>
    <dbReference type="NCBI Taxonomy" id="367279"/>
    <lineage>
        <taxon>Bacteria</taxon>
        <taxon>Bacillati</taxon>
        <taxon>Actinomycetota</taxon>
        <taxon>Actinomycetes</taxon>
        <taxon>Pseudonocardiales</taxon>
        <taxon>Pseudonocardiaceae</taxon>
        <taxon>Pseudonocardia</taxon>
    </lineage>
</organism>
<keyword evidence="3 5" id="KW-0067">ATP-binding</keyword>